<proteinExistence type="predicted"/>
<evidence type="ECO:0000313" key="2">
    <source>
        <dbReference type="EMBL" id="TQW01149.1"/>
    </source>
</evidence>
<evidence type="ECO:0000256" key="1">
    <source>
        <dbReference type="SAM" id="MobiDB-lite"/>
    </source>
</evidence>
<evidence type="ECO:0000313" key="3">
    <source>
        <dbReference type="Proteomes" id="UP000315783"/>
    </source>
</evidence>
<comment type="caution">
    <text evidence="2">The sequence shown here is derived from an EMBL/GenBank/DDBJ whole genome shotgun (WGS) entry which is preliminary data.</text>
</comment>
<dbReference type="AlphaFoldDB" id="A0A545VHE7"/>
<protein>
    <submittedName>
        <fullName evidence="2">Uncharacterized protein</fullName>
    </submittedName>
</protein>
<reference evidence="2 3" key="1">
    <citation type="journal article" date="2019" name="Appl. Microbiol. Biotechnol.">
        <title>Genome sequence of Isaria javanica and comparative genome analysis insights into family S53 peptidase evolution in fungal entomopathogens.</title>
        <authorList>
            <person name="Lin R."/>
            <person name="Zhang X."/>
            <person name="Xin B."/>
            <person name="Zou M."/>
            <person name="Gao Y."/>
            <person name="Qin F."/>
            <person name="Hu Q."/>
            <person name="Xie B."/>
            <person name="Cheng X."/>
        </authorList>
    </citation>
    <scope>NUCLEOTIDE SEQUENCE [LARGE SCALE GENOMIC DNA]</scope>
    <source>
        <strain evidence="2 3">IJ1G</strain>
    </source>
</reference>
<feature type="region of interest" description="Disordered" evidence="1">
    <location>
        <begin position="15"/>
        <end position="34"/>
    </location>
</feature>
<dbReference type="Proteomes" id="UP000315783">
    <property type="component" value="Unassembled WGS sequence"/>
</dbReference>
<organism evidence="2 3">
    <name type="scientific">Cordyceps javanica</name>
    <dbReference type="NCBI Taxonomy" id="43265"/>
    <lineage>
        <taxon>Eukaryota</taxon>
        <taxon>Fungi</taxon>
        <taxon>Dikarya</taxon>
        <taxon>Ascomycota</taxon>
        <taxon>Pezizomycotina</taxon>
        <taxon>Sordariomycetes</taxon>
        <taxon>Hypocreomycetidae</taxon>
        <taxon>Hypocreales</taxon>
        <taxon>Cordycipitaceae</taxon>
        <taxon>Cordyceps</taxon>
    </lineage>
</organism>
<gene>
    <name evidence="2" type="ORF">IF1G_01080</name>
</gene>
<accession>A0A545VHE7</accession>
<sequence>MLQGKPAVVRMLLRETGRQADRQRDGETTYKETKRQRGQLKLVANWQPPSSVCVVTMLQCYRGRGEYINALTGLRWGWRGGPEERSNGPWTMAALVGDSGRRWIGADERVFPPAKLGRKLTPVRLG</sequence>
<name>A0A545VHE7_9HYPO</name>
<keyword evidence="3" id="KW-1185">Reference proteome</keyword>
<dbReference type="EMBL" id="SPUK01000001">
    <property type="protein sequence ID" value="TQW01149.1"/>
    <property type="molecule type" value="Genomic_DNA"/>
</dbReference>